<sequence>MSKIAASPARLAIGVLVAGALGLGTHVVLQQVLGVHYPDVHLVPSWAMFINQCGVWGAMAAIWMVIRRRSPQRSWLASWLLTGLVYVLVKETLRSAIMSGVVTETYAIYLMLALPKIATSLAMCGLTGLAVKLLRHPPALIIGVVAIAAIAQFAWQPLVTAPFEAWIQALGLPSHEEVYRQPYGAHVLTWAFITYLEPVIGTVLLCWLMGVTAAPRKALVALVVIYAFLIGRIVSPLLWSFFEPLPWPSAFMSLFQFTLESVVLVSGVIASWRWSIHPTPHPL</sequence>
<comment type="caution">
    <text evidence="2">The sequence shown here is derived from an EMBL/GenBank/DDBJ whole genome shotgun (WGS) entry which is preliminary data.</text>
</comment>
<feature type="transmembrane region" description="Helical" evidence="1">
    <location>
        <begin position="187"/>
        <end position="207"/>
    </location>
</feature>
<evidence type="ECO:0000256" key="1">
    <source>
        <dbReference type="SAM" id="Phobius"/>
    </source>
</evidence>
<proteinExistence type="predicted"/>
<feature type="transmembrane region" description="Helical" evidence="1">
    <location>
        <begin position="73"/>
        <end position="89"/>
    </location>
</feature>
<dbReference type="Proteomes" id="UP000490980">
    <property type="component" value="Unassembled WGS sequence"/>
</dbReference>
<reference evidence="2 3" key="1">
    <citation type="submission" date="2020-03" db="EMBL/GenBank/DDBJ databases">
        <authorList>
            <person name="Lai Q."/>
        </authorList>
    </citation>
    <scope>NUCLEOTIDE SEQUENCE [LARGE SCALE GENOMIC DNA]</scope>
    <source>
        <strain evidence="2 3">CCUG 25036</strain>
    </source>
</reference>
<evidence type="ECO:0000313" key="3">
    <source>
        <dbReference type="Proteomes" id="UP000490980"/>
    </source>
</evidence>
<protein>
    <submittedName>
        <fullName evidence="2">Uncharacterized protein</fullName>
    </submittedName>
</protein>
<evidence type="ECO:0000313" key="2">
    <source>
        <dbReference type="EMBL" id="NII05399.1"/>
    </source>
</evidence>
<dbReference type="RefSeq" id="WP_166946513.1">
    <property type="nucleotide sequence ID" value="NZ_JAARLZ010000002.1"/>
</dbReference>
<feature type="transmembrane region" description="Helical" evidence="1">
    <location>
        <begin position="219"/>
        <end position="242"/>
    </location>
</feature>
<feature type="transmembrane region" description="Helical" evidence="1">
    <location>
        <begin position="46"/>
        <end position="66"/>
    </location>
</feature>
<keyword evidence="3" id="KW-1185">Reference proteome</keyword>
<keyword evidence="1" id="KW-1133">Transmembrane helix</keyword>
<feature type="transmembrane region" description="Helical" evidence="1">
    <location>
        <begin position="138"/>
        <end position="155"/>
    </location>
</feature>
<feature type="transmembrane region" description="Helical" evidence="1">
    <location>
        <begin position="109"/>
        <end position="131"/>
    </location>
</feature>
<accession>A0A7X5U7S4</accession>
<name>A0A7X5U7S4_9GAMM</name>
<gene>
    <name evidence="2" type="ORF">HBF25_03225</name>
</gene>
<keyword evidence="1" id="KW-0472">Membrane</keyword>
<feature type="transmembrane region" description="Helical" evidence="1">
    <location>
        <begin position="254"/>
        <end position="274"/>
    </location>
</feature>
<dbReference type="AlphaFoldDB" id="A0A7X5U7S4"/>
<keyword evidence="1" id="KW-0812">Transmembrane</keyword>
<dbReference type="EMBL" id="JAARLZ010000002">
    <property type="protein sequence ID" value="NII05399.1"/>
    <property type="molecule type" value="Genomic_DNA"/>
</dbReference>
<organism evidence="2 3">
    <name type="scientific">Luteibacter anthropi</name>
    <dbReference type="NCBI Taxonomy" id="564369"/>
    <lineage>
        <taxon>Bacteria</taxon>
        <taxon>Pseudomonadati</taxon>
        <taxon>Pseudomonadota</taxon>
        <taxon>Gammaproteobacteria</taxon>
        <taxon>Lysobacterales</taxon>
        <taxon>Rhodanobacteraceae</taxon>
        <taxon>Luteibacter</taxon>
    </lineage>
</organism>